<name>A9NKD0_PICSI</name>
<keyword evidence="1" id="KW-1133">Transmembrane helix</keyword>
<evidence type="ECO:0000313" key="2">
    <source>
        <dbReference type="EMBL" id="ABK21091.1"/>
    </source>
</evidence>
<keyword evidence="1" id="KW-0812">Transmembrane</keyword>
<proteinExistence type="evidence at transcript level"/>
<reference evidence="2" key="1">
    <citation type="journal article" date="2008" name="BMC Genomics">
        <title>A conifer genomics resource of 200,000 spruce (Picea spp.) ESTs and 6,464 high-quality, sequence-finished full-length cDNAs for Sitka spruce (Picea sitchensis).</title>
        <authorList>
            <person name="Ralph S.G."/>
            <person name="Chun H.J."/>
            <person name="Kolosova N."/>
            <person name="Cooper D."/>
            <person name="Oddy C."/>
            <person name="Ritland C.E."/>
            <person name="Kirkpatrick R."/>
            <person name="Moore R."/>
            <person name="Barber S."/>
            <person name="Holt R.A."/>
            <person name="Jones S.J."/>
            <person name="Marra M.A."/>
            <person name="Douglas C.J."/>
            <person name="Ritland K."/>
            <person name="Bohlmann J."/>
        </authorList>
    </citation>
    <scope>NUCLEOTIDE SEQUENCE</scope>
    <source>
        <tissue evidence="2">Bark</tissue>
    </source>
</reference>
<feature type="transmembrane region" description="Helical" evidence="1">
    <location>
        <begin position="46"/>
        <end position="67"/>
    </location>
</feature>
<keyword evidence="1" id="KW-0472">Membrane</keyword>
<accession>A9NKD0</accession>
<organism evidence="2">
    <name type="scientific">Picea sitchensis</name>
    <name type="common">Sitka spruce</name>
    <name type="synonym">Pinus sitchensis</name>
    <dbReference type="NCBI Taxonomy" id="3332"/>
    <lineage>
        <taxon>Eukaryota</taxon>
        <taxon>Viridiplantae</taxon>
        <taxon>Streptophyta</taxon>
        <taxon>Embryophyta</taxon>
        <taxon>Tracheophyta</taxon>
        <taxon>Spermatophyta</taxon>
        <taxon>Pinopsida</taxon>
        <taxon>Pinidae</taxon>
        <taxon>Conifers I</taxon>
        <taxon>Pinales</taxon>
        <taxon>Pinaceae</taxon>
        <taxon>Picea</taxon>
    </lineage>
</organism>
<evidence type="ECO:0000256" key="1">
    <source>
        <dbReference type="SAM" id="Phobius"/>
    </source>
</evidence>
<dbReference type="AlphaFoldDB" id="A9NKD0"/>
<protein>
    <submittedName>
        <fullName evidence="2">Uncharacterized protein</fullName>
    </submittedName>
</protein>
<sequence length="68" mass="6893">MAGLGKYASAAFLVVVMIMLGTAAAVEVKAAAPSPSMEAGVASMPFVPSLFTALIASFIPFLASLLFK</sequence>
<dbReference type="EMBL" id="EF081709">
    <property type="protein sequence ID" value="ABK21091.1"/>
    <property type="molecule type" value="mRNA"/>
</dbReference>
<feature type="transmembrane region" description="Helical" evidence="1">
    <location>
        <begin position="7"/>
        <end position="26"/>
    </location>
</feature>